<dbReference type="Proteomes" id="UP001140817">
    <property type="component" value="Unassembled WGS sequence"/>
</dbReference>
<evidence type="ECO:0000313" key="1">
    <source>
        <dbReference type="EMBL" id="MCR1822742.1"/>
    </source>
</evidence>
<keyword evidence="2" id="KW-1185">Reference proteome</keyword>
<dbReference type="EMBL" id="JANKBY010000075">
    <property type="protein sequence ID" value="MCR1822742.1"/>
    <property type="molecule type" value="Genomic_DNA"/>
</dbReference>
<organism evidence="1 2">
    <name type="scientific">Terrisporobacter muris</name>
    <dbReference type="NCBI Taxonomy" id="2963284"/>
    <lineage>
        <taxon>Bacteria</taxon>
        <taxon>Bacillati</taxon>
        <taxon>Bacillota</taxon>
        <taxon>Clostridia</taxon>
        <taxon>Peptostreptococcales</taxon>
        <taxon>Peptostreptococcaceae</taxon>
        <taxon>Terrisporobacter</taxon>
    </lineage>
</organism>
<comment type="caution">
    <text evidence="1">The sequence shown here is derived from an EMBL/GenBank/DDBJ whole genome shotgun (WGS) entry which is preliminary data.</text>
</comment>
<dbReference type="AlphaFoldDB" id="A0A9X2M8L6"/>
<dbReference type="RefSeq" id="WP_257560373.1">
    <property type="nucleotide sequence ID" value="NZ_JANKBY010000075.1"/>
</dbReference>
<reference evidence="1" key="1">
    <citation type="submission" date="2022-07" db="EMBL/GenBank/DDBJ databases">
        <title>Enhanced cultured diversity of the mouse gut microbiota enables custom-made synthetic communities.</title>
        <authorList>
            <person name="Afrizal A."/>
        </authorList>
    </citation>
    <scope>NUCLEOTIDE SEQUENCE</scope>
    <source>
        <strain evidence="1">DSM 29186</strain>
    </source>
</reference>
<proteinExistence type="predicted"/>
<accession>A0A9X2M8L6</accession>
<sequence>MNISQIKNSISLSPKLKNDPTAENYIALFHAITDTRERDIRYYLSGLFDDEEGDERVAEIDELRALGSSTDLEHEIWLEKFKKKAESKRNYVGARKIKVINPAAGTEEIYPSINQMCEEYGFKKKNVRSMFHYRESNKIQYKGLILEKL</sequence>
<protein>
    <submittedName>
        <fullName evidence="1">Uncharacterized protein</fullName>
    </submittedName>
</protein>
<name>A0A9X2M8L6_9FIRM</name>
<evidence type="ECO:0000313" key="2">
    <source>
        <dbReference type="Proteomes" id="UP001140817"/>
    </source>
</evidence>
<gene>
    <name evidence="1" type="ORF">NSA58_08080</name>
</gene>